<accession>A0A8A1LQ23</accession>
<proteinExistence type="predicted"/>
<dbReference type="VEuPathDB" id="FungiDB:I7I53_02106"/>
<gene>
    <name evidence="1" type="ORF">I7I53_02106</name>
</gene>
<dbReference type="AlphaFoldDB" id="A0A8A1LQ23"/>
<evidence type="ECO:0000313" key="2">
    <source>
        <dbReference type="Proteomes" id="UP000663419"/>
    </source>
</evidence>
<sequence length="60" mass="7204">MCAGSYYIRGRHALDYLLSLVRRLTDIFSSHRPLKSWKIRENTLLRIECMKISNCLYFLH</sequence>
<dbReference type="Proteomes" id="UP000663419">
    <property type="component" value="Chromosome 3"/>
</dbReference>
<protein>
    <submittedName>
        <fullName evidence="1">Uncharacterized protein</fullName>
    </submittedName>
</protein>
<dbReference type="EMBL" id="CP069104">
    <property type="protein sequence ID" value="QSS54534.1"/>
    <property type="molecule type" value="Genomic_DNA"/>
</dbReference>
<evidence type="ECO:0000313" key="1">
    <source>
        <dbReference type="EMBL" id="QSS54534.1"/>
    </source>
</evidence>
<organism evidence="1 2">
    <name type="scientific">Ajellomyces capsulatus (strain H88)</name>
    <name type="common">Darling's disease fungus</name>
    <name type="synonym">Histoplasma capsulatum</name>
    <dbReference type="NCBI Taxonomy" id="544711"/>
    <lineage>
        <taxon>Eukaryota</taxon>
        <taxon>Fungi</taxon>
        <taxon>Dikarya</taxon>
        <taxon>Ascomycota</taxon>
        <taxon>Pezizomycotina</taxon>
        <taxon>Eurotiomycetes</taxon>
        <taxon>Eurotiomycetidae</taxon>
        <taxon>Onygenales</taxon>
        <taxon>Ajellomycetaceae</taxon>
        <taxon>Histoplasma</taxon>
    </lineage>
</organism>
<reference evidence="1" key="1">
    <citation type="submission" date="2021-01" db="EMBL/GenBank/DDBJ databases">
        <title>Chromosome-level genome assembly of a human fungal pathogen reveals clustering of transcriptionally co-regulated genes.</title>
        <authorList>
            <person name="Voorhies M."/>
            <person name="Cohen S."/>
            <person name="Shea T.P."/>
            <person name="Petrus S."/>
            <person name="Munoz J.F."/>
            <person name="Poplawski S."/>
            <person name="Goldman W.E."/>
            <person name="Michael T."/>
            <person name="Cuomo C.A."/>
            <person name="Sil A."/>
            <person name="Beyhan S."/>
        </authorList>
    </citation>
    <scope>NUCLEOTIDE SEQUENCE</scope>
    <source>
        <strain evidence="1">H88</strain>
    </source>
</reference>
<name>A0A8A1LQ23_AJEC8</name>